<dbReference type="Proteomes" id="UP000306758">
    <property type="component" value="Unassembled WGS sequence"/>
</dbReference>
<accession>A0A4S2QBG5</accession>
<proteinExistence type="predicted"/>
<gene>
    <name evidence="2" type="ORF">D3M76_08025</name>
    <name evidence="1" type="ORF">D3M78_06615</name>
</gene>
<evidence type="ECO:0000313" key="1">
    <source>
        <dbReference type="EMBL" id="THA08975.1"/>
    </source>
</evidence>
<reference evidence="3 4" key="1">
    <citation type="journal article" date="2019" name="Vet. Microbiol.">
        <title>Development of multi locus sequence typing (MLST) of Rodentibacter pneumotropicus.</title>
        <authorList>
            <person name="Adhikary S."/>
            <person name="Bisgaard M."/>
            <person name="Boot R."/>
            <person name="Benga L."/>
            <person name="Nicklas W."/>
            <person name="Christensen H."/>
        </authorList>
    </citation>
    <scope>NUCLEOTIDE SEQUENCE [LARGE SCALE GENOMIC DNA]</scope>
    <source>
        <strain evidence="2 4">1596_07</strain>
        <strain evidence="1 3">Ac84</strain>
    </source>
</reference>
<sequence length="142" mass="16406">MLVGKIVSFFIRLIDNYKTREALKTKVGRHKYLLNENNDLVVFTFKKPLPLFFRLEGVGERKNYQLKKISVSIDGNNSAIATTEENIDVRFLFSEISSLIAYKGNKYNSLDDVLEKVLGKGRFSSIEKKRSSFLKDVRLNHK</sequence>
<name>A0A4S2QBG5_9PAST</name>
<dbReference type="EMBL" id="QXNI01000037">
    <property type="protein sequence ID" value="THA08975.1"/>
    <property type="molecule type" value="Genomic_DNA"/>
</dbReference>
<evidence type="ECO:0000313" key="3">
    <source>
        <dbReference type="Proteomes" id="UP000306758"/>
    </source>
</evidence>
<comment type="caution">
    <text evidence="2">The sequence shown here is derived from an EMBL/GenBank/DDBJ whole genome shotgun (WGS) entry which is preliminary data.</text>
</comment>
<evidence type="ECO:0000313" key="4">
    <source>
        <dbReference type="Proteomes" id="UP000310576"/>
    </source>
</evidence>
<protein>
    <submittedName>
        <fullName evidence="2">Uncharacterized protein</fullName>
    </submittedName>
</protein>
<dbReference type="AlphaFoldDB" id="A0A4S2QBG5"/>
<dbReference type="Proteomes" id="UP000310576">
    <property type="component" value="Unassembled WGS sequence"/>
</dbReference>
<organism evidence="2 4">
    <name type="scientific">Rodentibacter pneumotropicus</name>
    <dbReference type="NCBI Taxonomy" id="758"/>
    <lineage>
        <taxon>Bacteria</taxon>
        <taxon>Pseudomonadati</taxon>
        <taxon>Pseudomonadota</taxon>
        <taxon>Gammaproteobacteria</taxon>
        <taxon>Pasteurellales</taxon>
        <taxon>Pasteurellaceae</taxon>
        <taxon>Rodentibacter</taxon>
    </lineage>
</organism>
<evidence type="ECO:0000313" key="2">
    <source>
        <dbReference type="EMBL" id="THA14261.1"/>
    </source>
</evidence>
<dbReference type="EMBL" id="QXNG01000075">
    <property type="protein sequence ID" value="THA14261.1"/>
    <property type="molecule type" value="Genomic_DNA"/>
</dbReference>